<evidence type="ECO:0000256" key="2">
    <source>
        <dbReference type="ARBA" id="ARBA00010065"/>
    </source>
</evidence>
<dbReference type="AlphaFoldDB" id="A0A229FUM0"/>
<dbReference type="PANTHER" id="PTHR38686:SF1">
    <property type="entry name" value="APOLIPOPROTEIN N-ACYLTRANSFERASE"/>
    <property type="match status" value="1"/>
</dbReference>
<sequence>MIKALLFFLLGSICAWLIELPFGGWFLILGLAAYIHFIFKEQRVFLFAWLFGLGYFCNALWWLFISLHDIGKVPAVISVLAVIALSAYLALFTATAIKLVHQFHSSAARVLGLASSWAIMEWARGQLFTGFPWAGLAESQVDGPFFAWATLLGGLACTWFCVGLAGYLSQGKHNVFTKLVASITIISASHALGLIAFTEPIGRPIDVTLIQGNFEQSTQFNPEHLQQQINFYANAIKSSDSHLVVAPETAFPLPLKIIPQEVFSEIKPNTAKKNVILGAVSTGPSGLPTNSAIALNQGNLIYQYDKSHLVPFGEFIPWGFQWFVDLFKVPLGNFERGSMTQVPYILEHGSDQIAIGLMICYEDVFGDELAKRQRNSSLEHHLWINLTNLAWFGESQAPEQQLRLARLRSIETGIPTLRATNTGVTAVIDSQGQVIYELPKFQQATLKTSVQAYSGKTPYVWLGDLPILIISALFLVFAWYQNKK</sequence>
<organism evidence="11 12">
    <name type="scientific">Polynucleobacter cosmopolitanus</name>
    <dbReference type="NCBI Taxonomy" id="351345"/>
    <lineage>
        <taxon>Bacteria</taxon>
        <taxon>Pseudomonadati</taxon>
        <taxon>Pseudomonadota</taxon>
        <taxon>Betaproteobacteria</taxon>
        <taxon>Burkholderiales</taxon>
        <taxon>Burkholderiaceae</taxon>
        <taxon>Polynucleobacter</taxon>
    </lineage>
</organism>
<protein>
    <recommendedName>
        <fullName evidence="9">Apolipoprotein N-acyltransferase</fullName>
        <shortName evidence="9">ALP N-acyltransferase</shortName>
        <ecNumber evidence="9">2.3.1.269</ecNumber>
    </recommendedName>
</protein>
<evidence type="ECO:0000256" key="7">
    <source>
        <dbReference type="ARBA" id="ARBA00023136"/>
    </source>
</evidence>
<dbReference type="Pfam" id="PF20154">
    <property type="entry name" value="LNT_N"/>
    <property type="match status" value="1"/>
</dbReference>
<evidence type="ECO:0000313" key="11">
    <source>
        <dbReference type="EMBL" id="OXL15717.1"/>
    </source>
</evidence>
<feature type="domain" description="CN hydrolase" evidence="10">
    <location>
        <begin position="210"/>
        <end position="452"/>
    </location>
</feature>
<name>A0A229FUM0_9BURK</name>
<evidence type="ECO:0000256" key="4">
    <source>
        <dbReference type="ARBA" id="ARBA00022679"/>
    </source>
</evidence>
<keyword evidence="6 9" id="KW-1133">Transmembrane helix</keyword>
<comment type="pathway">
    <text evidence="9">Protein modification; lipoprotein biosynthesis (N-acyl transfer).</text>
</comment>
<dbReference type="Pfam" id="PF00795">
    <property type="entry name" value="CN_hydrolase"/>
    <property type="match status" value="1"/>
</dbReference>
<gene>
    <name evidence="9 11" type="primary">lnt</name>
    <name evidence="11" type="ORF">AOC33_01050</name>
</gene>
<proteinExistence type="inferred from homology"/>
<evidence type="ECO:0000256" key="9">
    <source>
        <dbReference type="HAMAP-Rule" id="MF_01148"/>
    </source>
</evidence>
<feature type="transmembrane region" description="Helical" evidence="9">
    <location>
        <begin position="145"/>
        <end position="168"/>
    </location>
</feature>
<evidence type="ECO:0000256" key="8">
    <source>
        <dbReference type="ARBA" id="ARBA00023315"/>
    </source>
</evidence>
<comment type="subcellular location">
    <subcellularLocation>
        <location evidence="1 9">Cell membrane</location>
        <topology evidence="1 9">Multi-pass membrane protein</topology>
    </subcellularLocation>
</comment>
<feature type="transmembrane region" description="Helical" evidence="9">
    <location>
        <begin position="76"/>
        <end position="100"/>
    </location>
</feature>
<evidence type="ECO:0000259" key="10">
    <source>
        <dbReference type="PROSITE" id="PS50263"/>
    </source>
</evidence>
<comment type="catalytic activity">
    <reaction evidence="9">
        <text>N-terminal S-1,2-diacyl-sn-glyceryl-L-cysteinyl-[lipoprotein] + a glycerophospholipid = N-acyl-S-1,2-diacyl-sn-glyceryl-L-cysteinyl-[lipoprotein] + a 2-acyl-sn-glycero-3-phospholipid + H(+)</text>
        <dbReference type="Rhea" id="RHEA:48228"/>
        <dbReference type="Rhea" id="RHEA-COMP:14681"/>
        <dbReference type="Rhea" id="RHEA-COMP:14684"/>
        <dbReference type="ChEBI" id="CHEBI:15378"/>
        <dbReference type="ChEBI" id="CHEBI:136912"/>
        <dbReference type="ChEBI" id="CHEBI:140656"/>
        <dbReference type="ChEBI" id="CHEBI:140657"/>
        <dbReference type="ChEBI" id="CHEBI:140660"/>
        <dbReference type="EC" id="2.3.1.269"/>
    </reaction>
</comment>
<dbReference type="InterPro" id="IPR004563">
    <property type="entry name" value="Apolipo_AcylTrfase"/>
</dbReference>
<dbReference type="GO" id="GO:0042158">
    <property type="term" value="P:lipoprotein biosynthetic process"/>
    <property type="evidence" value="ECO:0007669"/>
    <property type="project" value="UniProtKB-UniRule"/>
</dbReference>
<evidence type="ECO:0000256" key="1">
    <source>
        <dbReference type="ARBA" id="ARBA00004651"/>
    </source>
</evidence>
<dbReference type="OrthoDB" id="9804277at2"/>
<dbReference type="PROSITE" id="PS50263">
    <property type="entry name" value="CN_HYDROLASE"/>
    <property type="match status" value="1"/>
</dbReference>
<dbReference type="InterPro" id="IPR036526">
    <property type="entry name" value="C-N_Hydrolase_sf"/>
</dbReference>
<accession>A0A229FUM0</accession>
<comment type="similarity">
    <text evidence="2 9">Belongs to the CN hydrolase family. Apolipoprotein N-acyltransferase subfamily.</text>
</comment>
<feature type="transmembrane region" description="Helical" evidence="9">
    <location>
        <begin position="6"/>
        <end position="32"/>
    </location>
</feature>
<evidence type="ECO:0000256" key="5">
    <source>
        <dbReference type="ARBA" id="ARBA00022692"/>
    </source>
</evidence>
<keyword evidence="5 9" id="KW-0812">Transmembrane</keyword>
<dbReference type="SUPFAM" id="SSF56317">
    <property type="entry name" value="Carbon-nitrogen hydrolase"/>
    <property type="match status" value="1"/>
</dbReference>
<feature type="transmembrane region" description="Helical" evidence="9">
    <location>
        <begin position="175"/>
        <end position="197"/>
    </location>
</feature>
<evidence type="ECO:0000313" key="12">
    <source>
        <dbReference type="Proteomes" id="UP000215188"/>
    </source>
</evidence>
<dbReference type="PANTHER" id="PTHR38686">
    <property type="entry name" value="APOLIPOPROTEIN N-ACYLTRANSFERASE"/>
    <property type="match status" value="1"/>
</dbReference>
<dbReference type="InterPro" id="IPR003010">
    <property type="entry name" value="C-N_Hydrolase"/>
</dbReference>
<keyword evidence="11" id="KW-0449">Lipoprotein</keyword>
<dbReference type="UniPathway" id="UPA00666"/>
<keyword evidence="3 9" id="KW-1003">Cell membrane</keyword>
<dbReference type="GO" id="GO:0016410">
    <property type="term" value="F:N-acyltransferase activity"/>
    <property type="evidence" value="ECO:0007669"/>
    <property type="project" value="UniProtKB-UniRule"/>
</dbReference>
<dbReference type="NCBIfam" id="TIGR00546">
    <property type="entry name" value="lnt"/>
    <property type="match status" value="1"/>
</dbReference>
<keyword evidence="7 9" id="KW-0472">Membrane</keyword>
<dbReference type="Gene3D" id="3.60.110.10">
    <property type="entry name" value="Carbon-nitrogen hydrolase"/>
    <property type="match status" value="1"/>
</dbReference>
<dbReference type="InterPro" id="IPR045378">
    <property type="entry name" value="LNT_N"/>
</dbReference>
<evidence type="ECO:0000256" key="3">
    <source>
        <dbReference type="ARBA" id="ARBA00022475"/>
    </source>
</evidence>
<comment type="caution">
    <text evidence="11">The sequence shown here is derived from an EMBL/GenBank/DDBJ whole genome shotgun (WGS) entry which is preliminary data.</text>
</comment>
<comment type="function">
    <text evidence="9">Catalyzes the phospholipid dependent N-acylation of the N-terminal cysteine of apolipoprotein, the last step in lipoprotein maturation.</text>
</comment>
<dbReference type="GO" id="GO:0005886">
    <property type="term" value="C:plasma membrane"/>
    <property type="evidence" value="ECO:0007669"/>
    <property type="project" value="UniProtKB-SubCell"/>
</dbReference>
<keyword evidence="4 9" id="KW-0808">Transferase</keyword>
<reference evidence="11 12" key="1">
    <citation type="submission" date="2017-06" db="EMBL/GenBank/DDBJ databases">
        <title>Reclassification of a Polynucleobacter cosmopolitanus strain isolated from tropical Lake Victoria as Polynucleobacter victoriensis comb. nov.</title>
        <authorList>
            <person name="Hahn M.W."/>
        </authorList>
    </citation>
    <scope>NUCLEOTIDE SEQUENCE [LARGE SCALE GENOMIC DNA]</scope>
    <source>
        <strain evidence="11 12">MWH-MoIso2</strain>
    </source>
</reference>
<dbReference type="CDD" id="cd07571">
    <property type="entry name" value="ALP_N-acyl_transferase"/>
    <property type="match status" value="1"/>
</dbReference>
<keyword evidence="8 9" id="KW-0012">Acyltransferase</keyword>
<dbReference type="RefSeq" id="WP_089514756.1">
    <property type="nucleotide sequence ID" value="NZ_NJGG01000001.1"/>
</dbReference>
<dbReference type="Proteomes" id="UP000215188">
    <property type="component" value="Unassembled WGS sequence"/>
</dbReference>
<keyword evidence="12" id="KW-1185">Reference proteome</keyword>
<feature type="transmembrane region" description="Helical" evidence="9">
    <location>
        <begin position="459"/>
        <end position="480"/>
    </location>
</feature>
<dbReference type="EC" id="2.3.1.269" evidence="9"/>
<dbReference type="EMBL" id="NJGG01000001">
    <property type="protein sequence ID" value="OXL15717.1"/>
    <property type="molecule type" value="Genomic_DNA"/>
</dbReference>
<dbReference type="HAMAP" id="MF_01148">
    <property type="entry name" value="Lnt"/>
    <property type="match status" value="1"/>
</dbReference>
<feature type="transmembrane region" description="Helical" evidence="9">
    <location>
        <begin position="44"/>
        <end position="64"/>
    </location>
</feature>
<evidence type="ECO:0000256" key="6">
    <source>
        <dbReference type="ARBA" id="ARBA00022989"/>
    </source>
</evidence>